<keyword evidence="3" id="KW-1185">Reference proteome</keyword>
<gene>
    <name evidence="2" type="ORF">AB0E89_37940</name>
</gene>
<dbReference type="Gene3D" id="1.10.260.40">
    <property type="entry name" value="lambda repressor-like DNA-binding domains"/>
    <property type="match status" value="1"/>
</dbReference>
<dbReference type="EMBL" id="JBEZVE010000027">
    <property type="protein sequence ID" value="MEU3786258.1"/>
    <property type="molecule type" value="Genomic_DNA"/>
</dbReference>
<dbReference type="SMART" id="SM00530">
    <property type="entry name" value="HTH_XRE"/>
    <property type="match status" value="1"/>
</dbReference>
<dbReference type="PROSITE" id="PS50943">
    <property type="entry name" value="HTH_CROC1"/>
    <property type="match status" value="1"/>
</dbReference>
<protein>
    <submittedName>
        <fullName evidence="2">Helix-turn-helix transcriptional regulator</fullName>
    </submittedName>
</protein>
<reference evidence="2 3" key="1">
    <citation type="submission" date="2024-06" db="EMBL/GenBank/DDBJ databases">
        <title>The Natural Products Discovery Center: Release of the First 8490 Sequenced Strains for Exploring Actinobacteria Biosynthetic Diversity.</title>
        <authorList>
            <person name="Kalkreuter E."/>
            <person name="Kautsar S.A."/>
            <person name="Yang D."/>
            <person name="Bader C.D."/>
            <person name="Teijaro C.N."/>
            <person name="Fluegel L."/>
            <person name="Davis C.M."/>
            <person name="Simpson J.R."/>
            <person name="Lauterbach L."/>
            <person name="Steele A.D."/>
            <person name="Gui C."/>
            <person name="Meng S."/>
            <person name="Li G."/>
            <person name="Viehrig K."/>
            <person name="Ye F."/>
            <person name="Su P."/>
            <person name="Kiefer A.F."/>
            <person name="Nichols A."/>
            <person name="Cepeda A.J."/>
            <person name="Yan W."/>
            <person name="Fan B."/>
            <person name="Jiang Y."/>
            <person name="Adhikari A."/>
            <person name="Zheng C.-J."/>
            <person name="Schuster L."/>
            <person name="Cowan T.M."/>
            <person name="Smanski M.J."/>
            <person name="Chevrette M.G."/>
            <person name="De Carvalho L.P.S."/>
            <person name="Shen B."/>
        </authorList>
    </citation>
    <scope>NUCLEOTIDE SEQUENCE [LARGE SCALE GENOMIC DNA]</scope>
    <source>
        <strain evidence="2 3">NPDC033843</strain>
    </source>
</reference>
<dbReference type="InterPro" id="IPR010982">
    <property type="entry name" value="Lambda_DNA-bd_dom_sf"/>
</dbReference>
<evidence type="ECO:0000313" key="3">
    <source>
        <dbReference type="Proteomes" id="UP001550739"/>
    </source>
</evidence>
<comment type="caution">
    <text evidence="2">The sequence shown here is derived from an EMBL/GenBank/DDBJ whole genome shotgun (WGS) entry which is preliminary data.</text>
</comment>
<dbReference type="SUPFAM" id="SSF47413">
    <property type="entry name" value="lambda repressor-like DNA-binding domains"/>
    <property type="match status" value="1"/>
</dbReference>
<dbReference type="InterPro" id="IPR001387">
    <property type="entry name" value="Cro/C1-type_HTH"/>
</dbReference>
<dbReference type="Pfam" id="PF19054">
    <property type="entry name" value="DUF5753"/>
    <property type="match status" value="1"/>
</dbReference>
<dbReference type="Proteomes" id="UP001550739">
    <property type="component" value="Unassembled WGS sequence"/>
</dbReference>
<proteinExistence type="predicted"/>
<evidence type="ECO:0000259" key="1">
    <source>
        <dbReference type="PROSITE" id="PS50943"/>
    </source>
</evidence>
<organism evidence="2 3">
    <name type="scientific">Streptomyces sp. 900129855</name>
    <dbReference type="NCBI Taxonomy" id="3155129"/>
    <lineage>
        <taxon>Bacteria</taxon>
        <taxon>Bacillati</taxon>
        <taxon>Actinomycetota</taxon>
        <taxon>Actinomycetes</taxon>
        <taxon>Kitasatosporales</taxon>
        <taxon>Streptomycetaceae</taxon>
        <taxon>Streptomyces</taxon>
    </lineage>
</organism>
<evidence type="ECO:0000313" key="2">
    <source>
        <dbReference type="EMBL" id="MEU3786258.1"/>
    </source>
</evidence>
<dbReference type="CDD" id="cd00093">
    <property type="entry name" value="HTH_XRE"/>
    <property type="match status" value="1"/>
</dbReference>
<sequence length="278" mass="31060">MNEWDAGLEEDEEAGVVMRTVQRQLKLWRESAGLTQAEFGAAIGYGEEQVSSVERGRRIPRPEYLDRADEALSAGGRIAALKEDLAEVRYPKKVRDLKRLEADAVELCAYNNSVIHGLLQTKEYARAVLGARRPPFTDDQLEQLVAARVARQEIVNDTTARPVFSFVQCESTLRRPIGGKMVMRAQLERLLAVADFRNVDLQVLPLGHEENSGLDGPFRLLRLTDGTTVGHIEVVHVSRVIAEPKEVQLLDIQYGIIRAQALSPRESMALIEKVHGET</sequence>
<name>A0ABV2ZVF9_9ACTN</name>
<feature type="domain" description="HTH cro/C1-type" evidence="1">
    <location>
        <begin position="25"/>
        <end position="65"/>
    </location>
</feature>
<accession>A0ABV2ZVF9</accession>
<dbReference type="InterPro" id="IPR043917">
    <property type="entry name" value="DUF5753"/>
</dbReference>
<dbReference type="Pfam" id="PF13560">
    <property type="entry name" value="HTH_31"/>
    <property type="match status" value="1"/>
</dbReference>
<dbReference type="RefSeq" id="WP_361708185.1">
    <property type="nucleotide sequence ID" value="NZ_JBEZVE010000027.1"/>
</dbReference>